<dbReference type="Gene3D" id="3.30.9.80">
    <property type="match status" value="1"/>
</dbReference>
<dbReference type="PANTHER" id="PTHR37417">
    <property type="entry name" value="67 KDA MYOSIN-CROSS-REACTIVE ANTIGEN FAMILY PROTEIN (AFU_ORTHOLOGUE AFUA_5G09970)"/>
    <property type="match status" value="1"/>
</dbReference>
<dbReference type="AlphaFoldDB" id="A0A1M6RAL5"/>
<gene>
    <name evidence="1" type="ORF">SAMN05216369_1391</name>
</gene>
<dbReference type="GO" id="GO:0006631">
    <property type="term" value="P:fatty acid metabolic process"/>
    <property type="evidence" value="ECO:0007669"/>
    <property type="project" value="InterPro"/>
</dbReference>
<dbReference type="SUPFAM" id="SSF51905">
    <property type="entry name" value="FAD/NAD(P)-binding domain"/>
    <property type="match status" value="1"/>
</dbReference>
<organism evidence="1 2">
    <name type="scientific">Marinobacter antarcticus</name>
    <dbReference type="NCBI Taxonomy" id="564117"/>
    <lineage>
        <taxon>Bacteria</taxon>
        <taxon>Pseudomonadati</taxon>
        <taxon>Pseudomonadota</taxon>
        <taxon>Gammaproteobacteria</taxon>
        <taxon>Pseudomonadales</taxon>
        <taxon>Marinobacteraceae</taxon>
        <taxon>Marinobacter</taxon>
    </lineage>
</organism>
<name>A0A1M6RAL5_9GAMM</name>
<reference evidence="2" key="1">
    <citation type="submission" date="2016-11" db="EMBL/GenBank/DDBJ databases">
        <authorList>
            <person name="Varghese N."/>
            <person name="Submissions S."/>
        </authorList>
    </citation>
    <scope>NUCLEOTIDE SEQUENCE [LARGE SCALE GENOMIC DNA]</scope>
    <source>
        <strain evidence="2">CGMCC 1.10835</strain>
    </source>
</reference>
<dbReference type="GO" id="GO:0071949">
    <property type="term" value="F:FAD binding"/>
    <property type="evidence" value="ECO:0007669"/>
    <property type="project" value="InterPro"/>
</dbReference>
<proteinExistence type="predicted"/>
<protein>
    <submittedName>
        <fullName evidence="1">Oleate hydratase</fullName>
    </submittedName>
</protein>
<sequence length="673" mass="75781">MPRRNAPRFDTSRLKTHIDAMAEQTVDVTPDASSRHLHNGVDTPLPPADLHGSYVNHRPLPTEGVDKRHAYIVGSGIGGLSAAFFLIRDGHMPAENITILESQEVEGGALDGAGNAEEGYIVRGGREMEATYQNFWDVFSEIPALELPAPFTVLDEYRIVNDADKNWSKARLLEKQGLIMDSSTMGLSRLQQLELVRLFLARKEDLDDITVEEWFSEGFLNTNFYTFWRTMFAFQNWHSVLEMKLYMHRFLHLMDGLNDMTALVFPKYNQYDSFVRPLMSWLRDQGVNIQYDTIVRDLEMNVQGESKITTAIQCRTTDGEKTIKVSPRDLVFVTIGSIVEDTAYGTDNTVPELKVNRPDPQTGSSWQLWKKLAEKSPDFGRPEKFCADVPSSTWESATLTCKPSPLTEKIKELAVNDPYSGKTVTGGVVTFTDSAWLMSMTVNRQPHFPDQPADVIVPWVYALLMDKPGDYVKKPMPECTGEEILTELCYHLGLIDQVDDVIAATIVRSALMPYITAQFMPRAQGDRPWAVPAGSTNLACLGQFVETHNDVVFTLESSVRTARTGVYSLLGIKKQVPDIYPGQYDIRRLLRATRTLNNDEAFLGEGLLRRFLEGTYLENILPLGPDETPDDLKGTGMFEQQLTNLRGLVEGNHSLETAKGWLQGAINRLRKRR</sequence>
<evidence type="ECO:0000313" key="2">
    <source>
        <dbReference type="Proteomes" id="UP000184497"/>
    </source>
</evidence>
<dbReference type="InterPro" id="IPR010354">
    <property type="entry name" value="Oleate_hydratase"/>
</dbReference>
<dbReference type="RefSeq" id="WP_072796438.1">
    <property type="nucleotide sequence ID" value="NZ_FRAQ01000001.1"/>
</dbReference>
<accession>A0A1M6RAL5</accession>
<dbReference type="OrthoDB" id="4540221at2"/>
<dbReference type="EMBL" id="FRAQ01000001">
    <property type="protein sequence ID" value="SHK29466.1"/>
    <property type="molecule type" value="Genomic_DNA"/>
</dbReference>
<dbReference type="Pfam" id="PF06100">
    <property type="entry name" value="MCRA"/>
    <property type="match status" value="1"/>
</dbReference>
<dbReference type="NCBIfam" id="NF010584">
    <property type="entry name" value="PRK13977.1"/>
    <property type="match status" value="1"/>
</dbReference>
<dbReference type="Proteomes" id="UP000184497">
    <property type="component" value="Unassembled WGS sequence"/>
</dbReference>
<evidence type="ECO:0000313" key="1">
    <source>
        <dbReference type="EMBL" id="SHK29466.1"/>
    </source>
</evidence>
<keyword evidence="2" id="KW-1185">Reference proteome</keyword>
<dbReference type="PANTHER" id="PTHR37417:SF3">
    <property type="entry name" value="MYOSIN-CROSSREACTIVE PROTEIN"/>
    <property type="match status" value="1"/>
</dbReference>
<dbReference type="Gene3D" id="3.50.50.60">
    <property type="entry name" value="FAD/NAD(P)-binding domain"/>
    <property type="match status" value="2"/>
</dbReference>
<dbReference type="GO" id="GO:0050151">
    <property type="term" value="F:oleate hydratase activity"/>
    <property type="evidence" value="ECO:0007669"/>
    <property type="project" value="InterPro"/>
</dbReference>
<dbReference type="InterPro" id="IPR036188">
    <property type="entry name" value="FAD/NAD-bd_sf"/>
</dbReference>